<dbReference type="OrthoDB" id="1470350at2759"/>
<keyword evidence="2" id="KW-1185">Reference proteome</keyword>
<name>A0A8J2NV74_9HEXA</name>
<evidence type="ECO:0000313" key="2">
    <source>
        <dbReference type="Proteomes" id="UP000708208"/>
    </source>
</evidence>
<gene>
    <name evidence="1" type="ORF">AFUS01_LOCUS5302</name>
</gene>
<accession>A0A8J2NV74</accession>
<evidence type="ECO:0000313" key="1">
    <source>
        <dbReference type="EMBL" id="CAG7714152.1"/>
    </source>
</evidence>
<organism evidence="1 2">
    <name type="scientific">Allacma fusca</name>
    <dbReference type="NCBI Taxonomy" id="39272"/>
    <lineage>
        <taxon>Eukaryota</taxon>
        <taxon>Metazoa</taxon>
        <taxon>Ecdysozoa</taxon>
        <taxon>Arthropoda</taxon>
        <taxon>Hexapoda</taxon>
        <taxon>Collembola</taxon>
        <taxon>Symphypleona</taxon>
        <taxon>Sminthuridae</taxon>
        <taxon>Allacma</taxon>
    </lineage>
</organism>
<proteinExistence type="predicted"/>
<comment type="caution">
    <text evidence="1">The sequence shown here is derived from an EMBL/GenBank/DDBJ whole genome shotgun (WGS) entry which is preliminary data.</text>
</comment>
<reference evidence="1" key="1">
    <citation type="submission" date="2021-06" db="EMBL/GenBank/DDBJ databases">
        <authorList>
            <person name="Hodson N. C."/>
            <person name="Mongue J. A."/>
            <person name="Jaron S. K."/>
        </authorList>
    </citation>
    <scope>NUCLEOTIDE SEQUENCE</scope>
</reference>
<protein>
    <submittedName>
        <fullName evidence="1">Uncharacterized protein</fullName>
    </submittedName>
</protein>
<dbReference type="EMBL" id="CAJVCH010033677">
    <property type="protein sequence ID" value="CAG7714152.1"/>
    <property type="molecule type" value="Genomic_DNA"/>
</dbReference>
<dbReference type="AlphaFoldDB" id="A0A8J2NV74"/>
<sequence>MWNFNPKVLSSKEMNRSSIMDMLFNDWLGPSCLLTAKGKEYLRLRKLYLPAFGYKHVDNFELNFNTHSKTLLTIRIAWNEDLHGY</sequence>
<dbReference type="Proteomes" id="UP000708208">
    <property type="component" value="Unassembled WGS sequence"/>
</dbReference>